<dbReference type="SUPFAM" id="SSF46689">
    <property type="entry name" value="Homeodomain-like"/>
    <property type="match status" value="1"/>
</dbReference>
<evidence type="ECO:0000259" key="2">
    <source>
        <dbReference type="Pfam" id="PF01498"/>
    </source>
</evidence>
<evidence type="ECO:0000313" key="4">
    <source>
        <dbReference type="Proteomes" id="UP000499080"/>
    </source>
</evidence>
<proteinExistence type="predicted"/>
<gene>
    <name evidence="3" type="ORF">AVEN_232378_1</name>
</gene>
<dbReference type="InterPro" id="IPR002492">
    <property type="entry name" value="Transposase_Tc1-like"/>
</dbReference>
<dbReference type="GO" id="GO:0003677">
    <property type="term" value="F:DNA binding"/>
    <property type="evidence" value="ECO:0007669"/>
    <property type="project" value="InterPro"/>
</dbReference>
<keyword evidence="4" id="KW-1185">Reference proteome</keyword>
<dbReference type="InterPro" id="IPR009057">
    <property type="entry name" value="Homeodomain-like_sf"/>
</dbReference>
<dbReference type="GO" id="GO:0006313">
    <property type="term" value="P:DNA transposition"/>
    <property type="evidence" value="ECO:0007669"/>
    <property type="project" value="InterPro"/>
</dbReference>
<dbReference type="InterPro" id="IPR036397">
    <property type="entry name" value="RNaseH_sf"/>
</dbReference>
<feature type="domain" description="Transposase Tc1-like" evidence="2">
    <location>
        <begin position="57"/>
        <end position="131"/>
    </location>
</feature>
<dbReference type="Pfam" id="PF01498">
    <property type="entry name" value="HTH_Tnp_Tc3_2"/>
    <property type="match status" value="1"/>
</dbReference>
<dbReference type="OrthoDB" id="25402at2759"/>
<accession>A0A4Y2CVG6</accession>
<organism evidence="3 4">
    <name type="scientific">Araneus ventricosus</name>
    <name type="common">Orbweaver spider</name>
    <name type="synonym">Epeira ventricosa</name>
    <dbReference type="NCBI Taxonomy" id="182803"/>
    <lineage>
        <taxon>Eukaryota</taxon>
        <taxon>Metazoa</taxon>
        <taxon>Ecdysozoa</taxon>
        <taxon>Arthropoda</taxon>
        <taxon>Chelicerata</taxon>
        <taxon>Arachnida</taxon>
        <taxon>Araneae</taxon>
        <taxon>Araneomorphae</taxon>
        <taxon>Entelegynae</taxon>
        <taxon>Araneoidea</taxon>
        <taxon>Araneidae</taxon>
        <taxon>Araneus</taxon>
    </lineage>
</organism>
<protein>
    <recommendedName>
        <fullName evidence="2">Transposase Tc1-like domain-containing protein</fullName>
    </recommendedName>
</protein>
<dbReference type="EMBL" id="BGPR01000249">
    <property type="protein sequence ID" value="GBM07936.1"/>
    <property type="molecule type" value="Genomic_DNA"/>
</dbReference>
<evidence type="ECO:0000256" key="1">
    <source>
        <dbReference type="ARBA" id="ARBA00004123"/>
    </source>
</evidence>
<comment type="subcellular location">
    <subcellularLocation>
        <location evidence="1">Nucleus</location>
    </subcellularLocation>
</comment>
<dbReference type="GO" id="GO:0015074">
    <property type="term" value="P:DNA integration"/>
    <property type="evidence" value="ECO:0007669"/>
    <property type="project" value="InterPro"/>
</dbReference>
<dbReference type="Gene3D" id="3.30.420.10">
    <property type="entry name" value="Ribonuclease H-like superfamily/Ribonuclease H"/>
    <property type="match status" value="1"/>
</dbReference>
<comment type="caution">
    <text evidence="3">The sequence shown here is derived from an EMBL/GenBank/DDBJ whole genome shotgun (WGS) entry which is preliminary data.</text>
</comment>
<dbReference type="AlphaFoldDB" id="A0A4Y2CVG6"/>
<dbReference type="GO" id="GO:0005634">
    <property type="term" value="C:nucleus"/>
    <property type="evidence" value="ECO:0007669"/>
    <property type="project" value="UniProtKB-SubCell"/>
</dbReference>
<evidence type="ECO:0000313" key="3">
    <source>
        <dbReference type="EMBL" id="GBM07936.1"/>
    </source>
</evidence>
<reference evidence="3 4" key="1">
    <citation type="journal article" date="2019" name="Sci. Rep.">
        <title>Orb-weaving spider Araneus ventricosus genome elucidates the spidroin gene catalogue.</title>
        <authorList>
            <person name="Kono N."/>
            <person name="Nakamura H."/>
            <person name="Ohtoshi R."/>
            <person name="Moran D.A.P."/>
            <person name="Shinohara A."/>
            <person name="Yoshida Y."/>
            <person name="Fujiwara M."/>
            <person name="Mori M."/>
            <person name="Tomita M."/>
            <person name="Arakawa K."/>
        </authorList>
    </citation>
    <scope>NUCLEOTIDE SEQUENCE [LARGE SCALE GENOMIC DNA]</scope>
</reference>
<name>A0A4Y2CVG6_ARAVE</name>
<dbReference type="Proteomes" id="UP000499080">
    <property type="component" value="Unassembled WGS sequence"/>
</dbReference>
<sequence length="160" mass="18470">MRFVGGCLCAARQSAVARDLNMHRSVIHRLWNHYQRDQNSSRRRGSGRRRITTTADDRFLLQCARNRGTLTARQLALQLSAAAGRPISRQTVSRRLHEEGLGIKVRTTTCCLCALSPAHVRARLHWTPEHRSWTPEQWGHELFTDESRFNIQNDSRRAMI</sequence>